<sequence>MNRVRALAALLLINGLLAVLLLTLFRIQVVSSRDWSARRIDLVAASVAQRRQGVELNDGRGVFTDRYGRRLTGFDDWALAVFPEAAKADEEQLSRLRSLIGAGKEQWDAFIRLAKLPAYWPGGDGTPGKTPAPLPEKTALALRALNVPGVRVVKAGRRYEPSIGARHWIGYVSEDPGRAAAEYGLAVSGDGPRLPAGAYRIGGAGLERTFDRFIRSAAPSMLYRFVDGRGEPYPGLGLRQSQPERSSAPLAVRLTMDLDIQRLAEAALDAYRVRRGAVVVLDVRTSDILAMASRPDYSPYDVNPADGRWRNQAVSAAIPGSVFKTVVAAAALEAEAAEPDEIFGCSGSLGRYGFHCWKPHGHGILTFREGFAQSCNLVFAEAMRRLTTGQLERMAAQLGIGRRVGWSEDGWMQLDGEDAGQLFGSGTDKDDDGVRVQTAIGQRDVRMTPLQGAQLAAMIARGGSALEARSATEVRFAGGRLLRRFEPHALAGPHGRGGISPAVARTLREWMRDVVLEGTGQALQRARWPLAGKSGTAVEPSARTADGRAGEQLEHHWFIGYGPADRPRYAVAVLAADVKAGSGHRAVPLFGRVMDGLAAYEENRAH</sequence>
<dbReference type="RefSeq" id="WP_138789023.1">
    <property type="nucleotide sequence ID" value="NZ_JBHTGQ010000002.1"/>
</dbReference>
<dbReference type="InterPro" id="IPR036138">
    <property type="entry name" value="PBP_dimer_sf"/>
</dbReference>
<dbReference type="Proteomes" id="UP001596528">
    <property type="component" value="Unassembled WGS sequence"/>
</dbReference>
<dbReference type="Gene3D" id="3.90.1310.10">
    <property type="entry name" value="Penicillin-binding protein 2a (Domain 2)"/>
    <property type="match status" value="1"/>
</dbReference>
<protein>
    <submittedName>
        <fullName evidence="2">Peptidoglycan D,D-transpeptidase FtsI family protein</fullName>
    </submittedName>
</protein>
<dbReference type="EMBL" id="JBHTGQ010000002">
    <property type="protein sequence ID" value="MFC7748485.1"/>
    <property type="molecule type" value="Genomic_DNA"/>
</dbReference>
<evidence type="ECO:0000259" key="1">
    <source>
        <dbReference type="Pfam" id="PF00905"/>
    </source>
</evidence>
<dbReference type="Gene3D" id="3.40.710.10">
    <property type="entry name" value="DD-peptidase/beta-lactamase superfamily"/>
    <property type="match status" value="1"/>
</dbReference>
<dbReference type="SUPFAM" id="SSF56519">
    <property type="entry name" value="Penicillin binding protein dimerisation domain"/>
    <property type="match status" value="1"/>
</dbReference>
<dbReference type="InterPro" id="IPR050515">
    <property type="entry name" value="Beta-lactam/transpept"/>
</dbReference>
<dbReference type="Pfam" id="PF00905">
    <property type="entry name" value="Transpeptidase"/>
    <property type="match status" value="1"/>
</dbReference>
<evidence type="ECO:0000313" key="2">
    <source>
        <dbReference type="EMBL" id="MFC7748485.1"/>
    </source>
</evidence>
<proteinExistence type="predicted"/>
<comment type="caution">
    <text evidence="2">The sequence shown here is derived from an EMBL/GenBank/DDBJ whole genome shotgun (WGS) entry which is preliminary data.</text>
</comment>
<reference evidence="3" key="1">
    <citation type="journal article" date="2019" name="Int. J. Syst. Evol. Microbiol.">
        <title>The Global Catalogue of Microorganisms (GCM) 10K type strain sequencing project: providing services to taxonomists for standard genome sequencing and annotation.</title>
        <authorList>
            <consortium name="The Broad Institute Genomics Platform"/>
            <consortium name="The Broad Institute Genome Sequencing Center for Infectious Disease"/>
            <person name="Wu L."/>
            <person name="Ma J."/>
        </authorList>
    </citation>
    <scope>NUCLEOTIDE SEQUENCE [LARGE SCALE GENOMIC DNA]</scope>
    <source>
        <strain evidence="3">JCM 18657</strain>
    </source>
</reference>
<organism evidence="2 3">
    <name type="scientific">Paenibacillus thermoaerophilus</name>
    <dbReference type="NCBI Taxonomy" id="1215385"/>
    <lineage>
        <taxon>Bacteria</taxon>
        <taxon>Bacillati</taxon>
        <taxon>Bacillota</taxon>
        <taxon>Bacilli</taxon>
        <taxon>Bacillales</taxon>
        <taxon>Paenibacillaceae</taxon>
        <taxon>Paenibacillus</taxon>
    </lineage>
</organism>
<dbReference type="SUPFAM" id="SSF56601">
    <property type="entry name" value="beta-lactamase/transpeptidase-like"/>
    <property type="match status" value="1"/>
</dbReference>
<dbReference type="InterPro" id="IPR012338">
    <property type="entry name" value="Beta-lactam/transpept-like"/>
</dbReference>
<name>A0ABW2UZ13_9BACL</name>
<dbReference type="PANTHER" id="PTHR30627">
    <property type="entry name" value="PEPTIDOGLYCAN D,D-TRANSPEPTIDASE"/>
    <property type="match status" value="1"/>
</dbReference>
<keyword evidence="3" id="KW-1185">Reference proteome</keyword>
<accession>A0ABW2UZ13</accession>
<dbReference type="InterPro" id="IPR001460">
    <property type="entry name" value="PCN-bd_Tpept"/>
</dbReference>
<dbReference type="PANTHER" id="PTHR30627:SF24">
    <property type="entry name" value="PENICILLIN-BINDING PROTEIN 4B"/>
    <property type="match status" value="1"/>
</dbReference>
<evidence type="ECO:0000313" key="3">
    <source>
        <dbReference type="Proteomes" id="UP001596528"/>
    </source>
</evidence>
<gene>
    <name evidence="2" type="ORF">ACFQWB_00810</name>
</gene>
<feature type="domain" description="Penicillin-binding protein transpeptidase" evidence="1">
    <location>
        <begin position="276"/>
        <end position="595"/>
    </location>
</feature>